<proteinExistence type="predicted"/>
<organism evidence="1 2">
    <name type="scientific">Idiomarina baltica OS145</name>
    <dbReference type="NCBI Taxonomy" id="314276"/>
    <lineage>
        <taxon>Bacteria</taxon>
        <taxon>Pseudomonadati</taxon>
        <taxon>Pseudomonadota</taxon>
        <taxon>Gammaproteobacteria</taxon>
        <taxon>Alteromonadales</taxon>
        <taxon>Idiomarinaceae</taxon>
        <taxon>Idiomarina</taxon>
    </lineage>
</organism>
<dbReference type="Proteomes" id="UP000016543">
    <property type="component" value="Unassembled WGS sequence"/>
</dbReference>
<evidence type="ECO:0000313" key="1">
    <source>
        <dbReference type="EMBL" id="EAQ31605.1"/>
    </source>
</evidence>
<comment type="caution">
    <text evidence="1">The sequence shown here is derived from an EMBL/GenBank/DDBJ whole genome shotgun (WGS) entry which is preliminary data.</text>
</comment>
<evidence type="ECO:0000313" key="2">
    <source>
        <dbReference type="Proteomes" id="UP000016543"/>
    </source>
</evidence>
<accession>A0ABM9WL07</accession>
<reference evidence="1 2" key="1">
    <citation type="submission" date="2006-01" db="EMBL/GenBank/DDBJ databases">
        <authorList>
            <person name="Brettar I."/>
            <person name="Hofle M."/>
            <person name="Ferriera S."/>
            <person name="Johnson J."/>
            <person name="Kravitz S."/>
            <person name="Halpern A."/>
            <person name="Remington K."/>
            <person name="Beeson K."/>
            <person name="Tran B."/>
            <person name="Rogers Y.-H."/>
            <person name="Friedman R."/>
            <person name="Venter J.C."/>
        </authorList>
    </citation>
    <scope>NUCLEOTIDE SEQUENCE [LARGE SCALE GENOMIC DNA]</scope>
    <source>
        <strain evidence="1 2">OS145</strain>
    </source>
</reference>
<protein>
    <submittedName>
        <fullName evidence="1">Uncharacterized protein</fullName>
    </submittedName>
</protein>
<gene>
    <name evidence="1" type="ORF">OS145_05160</name>
</gene>
<sequence>MRWHTLFLLFTAHNIEQVEYLSRADTRYSDHYLMSSNVL</sequence>
<name>A0ABM9WL07_9GAMM</name>
<keyword evidence="2" id="KW-1185">Reference proteome</keyword>
<dbReference type="EMBL" id="AAMX01000014">
    <property type="protein sequence ID" value="EAQ31605.1"/>
    <property type="molecule type" value="Genomic_DNA"/>
</dbReference>